<evidence type="ECO:0000313" key="1">
    <source>
        <dbReference type="EMBL" id="GAF72172.1"/>
    </source>
</evidence>
<accession>X0S8B6</accession>
<organism evidence="1">
    <name type="scientific">marine sediment metagenome</name>
    <dbReference type="NCBI Taxonomy" id="412755"/>
    <lineage>
        <taxon>unclassified sequences</taxon>
        <taxon>metagenomes</taxon>
        <taxon>ecological metagenomes</taxon>
    </lineage>
</organism>
<proteinExistence type="predicted"/>
<reference evidence="1" key="1">
    <citation type="journal article" date="2014" name="Front. Microbiol.">
        <title>High frequency of phylogenetically diverse reductive dehalogenase-homologous genes in deep subseafloor sedimentary metagenomes.</title>
        <authorList>
            <person name="Kawai M."/>
            <person name="Futagami T."/>
            <person name="Toyoda A."/>
            <person name="Takaki Y."/>
            <person name="Nishi S."/>
            <person name="Hori S."/>
            <person name="Arai W."/>
            <person name="Tsubouchi T."/>
            <person name="Morono Y."/>
            <person name="Uchiyama I."/>
            <person name="Ito T."/>
            <person name="Fujiyama A."/>
            <person name="Inagaki F."/>
            <person name="Takami H."/>
        </authorList>
    </citation>
    <scope>NUCLEOTIDE SEQUENCE</scope>
    <source>
        <strain evidence="1">Expedition CK06-06</strain>
    </source>
</reference>
<comment type="caution">
    <text evidence="1">The sequence shown here is derived from an EMBL/GenBank/DDBJ whole genome shotgun (WGS) entry which is preliminary data.</text>
</comment>
<dbReference type="EMBL" id="BARS01006682">
    <property type="protein sequence ID" value="GAF72172.1"/>
    <property type="molecule type" value="Genomic_DNA"/>
</dbReference>
<protein>
    <submittedName>
        <fullName evidence="1">Uncharacterized protein</fullName>
    </submittedName>
</protein>
<gene>
    <name evidence="1" type="ORF">S01H1_12980</name>
</gene>
<dbReference type="AlphaFoldDB" id="X0S8B6"/>
<feature type="non-terminal residue" evidence="1">
    <location>
        <position position="1"/>
    </location>
</feature>
<name>X0S8B6_9ZZZZ</name>
<sequence length="150" mass="17459">DDAGRAWANGVFDYQIEVYDPEATGQWRIRRECKLVEYPAAYREQQESEMVMEMEVGRYFVKLPPLQPAIRGMEWTGRGEMWVFQSAYIDSPLVQVDVFDSDGVFVRAFLADRSLQGMPIGRDHLWSSDTAADGSPLLIYSRYWFEDKER</sequence>